<dbReference type="SMART" id="SM00345">
    <property type="entry name" value="HTH_GNTR"/>
    <property type="match status" value="1"/>
</dbReference>
<dbReference type="Pfam" id="PF00392">
    <property type="entry name" value="GntR"/>
    <property type="match status" value="1"/>
</dbReference>
<dbReference type="AlphaFoldDB" id="A0A2K2U6V9"/>
<evidence type="ECO:0000256" key="2">
    <source>
        <dbReference type="ARBA" id="ARBA00023125"/>
    </source>
</evidence>
<organism evidence="5 6">
    <name type="scientific">Rubneribacter badeniensis</name>
    <dbReference type="NCBI Taxonomy" id="2070688"/>
    <lineage>
        <taxon>Bacteria</taxon>
        <taxon>Bacillati</taxon>
        <taxon>Actinomycetota</taxon>
        <taxon>Coriobacteriia</taxon>
        <taxon>Eggerthellales</taxon>
        <taxon>Eggerthellaceae</taxon>
        <taxon>Rubneribacter</taxon>
    </lineage>
</organism>
<dbReference type="Proteomes" id="UP000236488">
    <property type="component" value="Unassembled WGS sequence"/>
</dbReference>
<evidence type="ECO:0000313" key="6">
    <source>
        <dbReference type="Proteomes" id="UP000236488"/>
    </source>
</evidence>
<dbReference type="InterPro" id="IPR036390">
    <property type="entry name" value="WH_DNA-bd_sf"/>
</dbReference>
<dbReference type="InterPro" id="IPR000524">
    <property type="entry name" value="Tscrpt_reg_HTH_GntR"/>
</dbReference>
<dbReference type="RefSeq" id="WP_103262630.1">
    <property type="nucleotide sequence ID" value="NZ_PPEL01000009.1"/>
</dbReference>
<dbReference type="CDD" id="cd07377">
    <property type="entry name" value="WHTH_GntR"/>
    <property type="match status" value="1"/>
</dbReference>
<reference evidence="5 6" key="1">
    <citation type="journal article" date="2018" name="Int. J. Syst. Evol. Microbiol.">
        <title>Rubneribacter badeniensis gen. nov., sp. nov. and Enteroscipio rubneri gen. nov., sp. nov., new members of the Eggerthellaceae isolated from human faeces.</title>
        <authorList>
            <person name="Danylec N."/>
            <person name="Gobl A."/>
            <person name="Stoll D.A."/>
            <person name="Hetzer B."/>
            <person name="Kulling S.E."/>
            <person name="Huch M."/>
        </authorList>
    </citation>
    <scope>NUCLEOTIDE SEQUENCE [LARGE SCALE GENOMIC DNA]</scope>
    <source>
        <strain evidence="5 6">ResAG-85</strain>
    </source>
</reference>
<evidence type="ECO:0000256" key="1">
    <source>
        <dbReference type="ARBA" id="ARBA00023015"/>
    </source>
</evidence>
<protein>
    <submittedName>
        <fullName evidence="5">GntR family transcriptional regulator</fullName>
    </submittedName>
</protein>
<comment type="caution">
    <text evidence="5">The sequence shown here is derived from an EMBL/GenBank/DDBJ whole genome shotgun (WGS) entry which is preliminary data.</text>
</comment>
<evidence type="ECO:0000256" key="3">
    <source>
        <dbReference type="ARBA" id="ARBA00023163"/>
    </source>
</evidence>
<keyword evidence="6" id="KW-1185">Reference proteome</keyword>
<keyword evidence="1" id="KW-0805">Transcription regulation</keyword>
<feature type="domain" description="HTH gntR-type" evidence="4">
    <location>
        <begin position="38"/>
        <end position="106"/>
    </location>
</feature>
<dbReference type="SUPFAM" id="SSF46785">
    <property type="entry name" value="Winged helix' DNA-binding domain"/>
    <property type="match status" value="1"/>
</dbReference>
<name>A0A2K2U6V9_9ACTN</name>
<evidence type="ECO:0000313" key="5">
    <source>
        <dbReference type="EMBL" id="PNV66056.1"/>
    </source>
</evidence>
<accession>A0A2K2U6V9</accession>
<sequence length="154" mass="17513">MRNAIIRWYSSTNEDGDYYRVSAANQTVQITIDSDSGIPLWLQLRNRLIYLIASGRFKVGDKLPTVRELAVDLGVNYNTVSKVYQDIERDGYIVSKRGRGTFVAERVPAEAEAAKSEVEFLADEFIRQCRELGVPRHDIADLVQSRLDSIDEEN</sequence>
<dbReference type="GO" id="GO:0003700">
    <property type="term" value="F:DNA-binding transcription factor activity"/>
    <property type="evidence" value="ECO:0007669"/>
    <property type="project" value="InterPro"/>
</dbReference>
<dbReference type="Gene3D" id="1.10.10.10">
    <property type="entry name" value="Winged helix-like DNA-binding domain superfamily/Winged helix DNA-binding domain"/>
    <property type="match status" value="1"/>
</dbReference>
<dbReference type="EMBL" id="PPEL01000009">
    <property type="protein sequence ID" value="PNV66056.1"/>
    <property type="molecule type" value="Genomic_DNA"/>
</dbReference>
<gene>
    <name evidence="5" type="ORF">C2L80_03170</name>
</gene>
<evidence type="ECO:0000259" key="4">
    <source>
        <dbReference type="PROSITE" id="PS50949"/>
    </source>
</evidence>
<dbReference type="GO" id="GO:0003677">
    <property type="term" value="F:DNA binding"/>
    <property type="evidence" value="ECO:0007669"/>
    <property type="project" value="UniProtKB-KW"/>
</dbReference>
<dbReference type="InterPro" id="IPR036388">
    <property type="entry name" value="WH-like_DNA-bd_sf"/>
</dbReference>
<proteinExistence type="predicted"/>
<dbReference type="PROSITE" id="PS50949">
    <property type="entry name" value="HTH_GNTR"/>
    <property type="match status" value="1"/>
</dbReference>
<dbReference type="PANTHER" id="PTHR38445">
    <property type="entry name" value="HTH-TYPE TRANSCRIPTIONAL REPRESSOR YTRA"/>
    <property type="match status" value="1"/>
</dbReference>
<keyword evidence="3" id="KW-0804">Transcription</keyword>
<dbReference type="PANTHER" id="PTHR38445:SF9">
    <property type="entry name" value="HTH-TYPE TRANSCRIPTIONAL REPRESSOR YTRA"/>
    <property type="match status" value="1"/>
</dbReference>
<keyword evidence="2" id="KW-0238">DNA-binding</keyword>